<dbReference type="InterPro" id="IPR050596">
    <property type="entry name" value="AspAT/PAT-like"/>
</dbReference>
<dbReference type="RefSeq" id="WP_081556618.1">
    <property type="nucleotide sequence ID" value="NZ_MUKV01000035.1"/>
</dbReference>
<evidence type="ECO:0000256" key="2">
    <source>
        <dbReference type="ARBA" id="ARBA00007441"/>
    </source>
</evidence>
<dbReference type="InterPro" id="IPR015422">
    <property type="entry name" value="PyrdxlP-dep_Trfase_small"/>
</dbReference>
<organism evidence="8 9">
    <name type="scientific">Chromobacterium haemolyticum</name>
    <dbReference type="NCBI Taxonomy" id="394935"/>
    <lineage>
        <taxon>Bacteria</taxon>
        <taxon>Pseudomonadati</taxon>
        <taxon>Pseudomonadota</taxon>
        <taxon>Betaproteobacteria</taxon>
        <taxon>Neisseriales</taxon>
        <taxon>Chromobacteriaceae</taxon>
        <taxon>Chromobacterium</taxon>
    </lineage>
</organism>
<dbReference type="GO" id="GO:0008483">
    <property type="term" value="F:transaminase activity"/>
    <property type="evidence" value="ECO:0007669"/>
    <property type="project" value="UniProtKB-KW"/>
</dbReference>
<evidence type="ECO:0000256" key="3">
    <source>
        <dbReference type="ARBA" id="ARBA00022576"/>
    </source>
</evidence>
<dbReference type="CDD" id="cd00609">
    <property type="entry name" value="AAT_like"/>
    <property type="match status" value="1"/>
</dbReference>
<comment type="caution">
    <text evidence="8">The sequence shown here is derived from an EMBL/GenBank/DDBJ whole genome shotgun (WGS) entry which is preliminary data.</text>
</comment>
<keyword evidence="3 6" id="KW-0032">Aminotransferase</keyword>
<dbReference type="PROSITE" id="PS00105">
    <property type="entry name" value="AA_TRANSFER_CLASS_1"/>
    <property type="match status" value="1"/>
</dbReference>
<dbReference type="InterPro" id="IPR015421">
    <property type="entry name" value="PyrdxlP-dep_Trfase_major"/>
</dbReference>
<dbReference type="InterPro" id="IPR004838">
    <property type="entry name" value="NHTrfase_class1_PyrdxlP-BS"/>
</dbReference>
<comment type="cofactor">
    <cofactor evidence="1 6">
        <name>pyridoxal 5'-phosphate</name>
        <dbReference type="ChEBI" id="CHEBI:597326"/>
    </cofactor>
</comment>
<evidence type="ECO:0000256" key="4">
    <source>
        <dbReference type="ARBA" id="ARBA00022679"/>
    </source>
</evidence>
<keyword evidence="8" id="KW-0670">Pyruvate</keyword>
<evidence type="ECO:0000256" key="6">
    <source>
        <dbReference type="RuleBase" id="RU000481"/>
    </source>
</evidence>
<evidence type="ECO:0000313" key="8">
    <source>
        <dbReference type="EMBL" id="OQS33990.1"/>
    </source>
</evidence>
<dbReference type="EMBL" id="MUKV01000035">
    <property type="protein sequence ID" value="OQS33990.1"/>
    <property type="molecule type" value="Genomic_DNA"/>
</dbReference>
<dbReference type="InterPro" id="IPR015424">
    <property type="entry name" value="PyrdxlP-dep_Trfase"/>
</dbReference>
<dbReference type="GO" id="GO:0006520">
    <property type="term" value="P:amino acid metabolic process"/>
    <property type="evidence" value="ECO:0007669"/>
    <property type="project" value="InterPro"/>
</dbReference>
<feature type="domain" description="Aminotransferase class I/classII large" evidence="7">
    <location>
        <begin position="33"/>
        <end position="382"/>
    </location>
</feature>
<dbReference type="EC" id="2.6.1.-" evidence="6"/>
<protein>
    <recommendedName>
        <fullName evidence="6">Aminotransferase</fullName>
        <ecNumber evidence="6">2.6.1.-</ecNumber>
    </recommendedName>
</protein>
<gene>
    <name evidence="8" type="ORF">B0T45_19535</name>
</gene>
<dbReference type="GO" id="GO:0030170">
    <property type="term" value="F:pyridoxal phosphate binding"/>
    <property type="evidence" value="ECO:0007669"/>
    <property type="project" value="InterPro"/>
</dbReference>
<evidence type="ECO:0000256" key="1">
    <source>
        <dbReference type="ARBA" id="ARBA00001933"/>
    </source>
</evidence>
<dbReference type="SUPFAM" id="SSF53383">
    <property type="entry name" value="PLP-dependent transferases"/>
    <property type="match status" value="1"/>
</dbReference>
<dbReference type="PANTHER" id="PTHR46383:SF1">
    <property type="entry name" value="ASPARTATE AMINOTRANSFERASE"/>
    <property type="match status" value="1"/>
</dbReference>
<dbReference type="InterPro" id="IPR004839">
    <property type="entry name" value="Aminotransferase_I/II_large"/>
</dbReference>
<dbReference type="Pfam" id="PF00155">
    <property type="entry name" value="Aminotran_1_2"/>
    <property type="match status" value="1"/>
</dbReference>
<accession>A0A1W0CGT3</accession>
<proteinExistence type="inferred from homology"/>
<dbReference type="Gene3D" id="3.40.640.10">
    <property type="entry name" value="Type I PLP-dependent aspartate aminotransferase-like (Major domain)"/>
    <property type="match status" value="1"/>
</dbReference>
<name>A0A1W0CGT3_9NEIS</name>
<dbReference type="FunFam" id="3.40.640.10:FF:000033">
    <property type="entry name" value="Aspartate aminotransferase"/>
    <property type="match status" value="1"/>
</dbReference>
<evidence type="ECO:0000313" key="9">
    <source>
        <dbReference type="Proteomes" id="UP000192721"/>
    </source>
</evidence>
<dbReference type="AlphaFoldDB" id="A0A1W0CGT3"/>
<keyword evidence="4 6" id="KW-0808">Transferase</keyword>
<comment type="similarity">
    <text evidence="2 6">Belongs to the class-I pyridoxal-phosphate-dependent aminotransferase family.</text>
</comment>
<dbReference type="Gene3D" id="3.90.1150.10">
    <property type="entry name" value="Aspartate Aminotransferase, domain 1"/>
    <property type="match status" value="1"/>
</dbReference>
<keyword evidence="5" id="KW-0663">Pyridoxal phosphate</keyword>
<evidence type="ECO:0000256" key="5">
    <source>
        <dbReference type="ARBA" id="ARBA00022898"/>
    </source>
</evidence>
<sequence>MRFSPLVERIAGERVDAWNIHFAAQQAAARGEDVIILSVGDPEFATPAPIIERAVAALRDGDTHYSPVDGRADLRAAIARRHAAATGLEMDADNVIVVAGAQNGLFSAALCLCQVGDEVLVPEPMYLTYEASIRASGATLVPVPVKPADGFHLDLAALEAAVTPRTRAIFLATPCNPTGAALRPEEQAAVAALARRHDLWVVADEVYAGLSFEAPHHSIAALPGMAERTLTLGSLSKSHAMAGWRLGWAAGPRPLIQHMGTLALCMLYGIPGFIQQAALLALQDYDAFVEPVRALYQRRRDLAHSLLSGVDGLQCPLPEAGMFLLLDVRGCGLEAGDFAWKLFEATGVSVLDAAAFGPTAAGFIRLGLVVDDERLAEACRRIARFAGQLRAAAPRQKESA</sequence>
<dbReference type="Proteomes" id="UP000192721">
    <property type="component" value="Unassembled WGS sequence"/>
</dbReference>
<evidence type="ECO:0000259" key="7">
    <source>
        <dbReference type="Pfam" id="PF00155"/>
    </source>
</evidence>
<reference evidence="8 9" key="1">
    <citation type="submission" date="2017-02" db="EMBL/GenBank/DDBJ databases">
        <title>Chromobacterium haemolyticum H5244.</title>
        <authorList>
            <person name="Gulvik C.A."/>
        </authorList>
    </citation>
    <scope>NUCLEOTIDE SEQUENCE [LARGE SCALE GENOMIC DNA]</scope>
    <source>
        <strain evidence="8 9">H5244</strain>
    </source>
</reference>
<dbReference type="PANTHER" id="PTHR46383">
    <property type="entry name" value="ASPARTATE AMINOTRANSFERASE"/>
    <property type="match status" value="1"/>
</dbReference>